<accession>A0A7I7ULU8</accession>
<dbReference type="PANTHER" id="PTHR37042:SF4">
    <property type="entry name" value="OUTER MEMBRANE PROTEIN RV1973"/>
    <property type="match status" value="1"/>
</dbReference>
<gene>
    <name evidence="4" type="ORF">MPUL_36120</name>
</gene>
<dbReference type="PANTHER" id="PTHR37042">
    <property type="entry name" value="OUTER MEMBRANE PROTEIN RV1973"/>
    <property type="match status" value="1"/>
</dbReference>
<evidence type="ECO:0000313" key="4">
    <source>
        <dbReference type="EMBL" id="BBY82454.1"/>
    </source>
</evidence>
<keyword evidence="2 3" id="KW-0472">Membrane</keyword>
<dbReference type="RefSeq" id="WP_163902555.1">
    <property type="nucleotide sequence ID" value="NZ_AP022599.1"/>
</dbReference>
<reference evidence="4 5" key="1">
    <citation type="journal article" date="2019" name="Emerg. Microbes Infect.">
        <title>Comprehensive subspecies identification of 175 nontuberculous mycobacteria species based on 7547 genomic profiles.</title>
        <authorList>
            <person name="Matsumoto Y."/>
            <person name="Kinjo T."/>
            <person name="Motooka D."/>
            <person name="Nabeya D."/>
            <person name="Jung N."/>
            <person name="Uechi K."/>
            <person name="Horii T."/>
            <person name="Iida T."/>
            <person name="Fujita J."/>
            <person name="Nakamura S."/>
        </authorList>
    </citation>
    <scope>NUCLEOTIDE SEQUENCE [LARGE SCALE GENOMIC DNA]</scope>
    <source>
        <strain evidence="4 5">JCM 6370</strain>
    </source>
</reference>
<evidence type="ECO:0000256" key="1">
    <source>
        <dbReference type="ARBA" id="ARBA00004370"/>
    </source>
</evidence>
<dbReference type="Proteomes" id="UP000467252">
    <property type="component" value="Chromosome"/>
</dbReference>
<keyword evidence="3" id="KW-1133">Transmembrane helix</keyword>
<protein>
    <recommendedName>
        <fullName evidence="6">Outer membrane protein</fullName>
    </recommendedName>
</protein>
<sequence>MWNSFRKRHAPARLLVFVLIPGVALLLTVGVGYLKWRTVEARAALTASTESVQAASETTVALLSYRPDTVEETLVAVRDRLTGGFRDVFTSLTADTVIPGARQKQIISSATVPAAASIEATDKHAVVLVFVDQTTIVGTDPPTQTTSTVKVTLDKIGKQWLVSDFTPL</sequence>
<keyword evidence="3" id="KW-0812">Transmembrane</keyword>
<keyword evidence="5" id="KW-1185">Reference proteome</keyword>
<evidence type="ECO:0000313" key="5">
    <source>
        <dbReference type="Proteomes" id="UP000467252"/>
    </source>
</evidence>
<evidence type="ECO:0008006" key="6">
    <source>
        <dbReference type="Google" id="ProtNLM"/>
    </source>
</evidence>
<feature type="transmembrane region" description="Helical" evidence="3">
    <location>
        <begin position="12"/>
        <end position="34"/>
    </location>
</feature>
<dbReference type="AlphaFoldDB" id="A0A7I7ULU8"/>
<comment type="subcellular location">
    <subcellularLocation>
        <location evidence="1">Membrane</location>
    </subcellularLocation>
</comment>
<dbReference type="GO" id="GO:0016020">
    <property type="term" value="C:membrane"/>
    <property type="evidence" value="ECO:0007669"/>
    <property type="project" value="UniProtKB-SubCell"/>
</dbReference>
<proteinExistence type="predicted"/>
<evidence type="ECO:0000256" key="2">
    <source>
        <dbReference type="ARBA" id="ARBA00023136"/>
    </source>
</evidence>
<name>A0A7I7ULU8_MYCPV</name>
<evidence type="ECO:0000256" key="3">
    <source>
        <dbReference type="SAM" id="Phobius"/>
    </source>
</evidence>
<dbReference type="EMBL" id="AP022599">
    <property type="protein sequence ID" value="BBY82454.1"/>
    <property type="molecule type" value="Genomic_DNA"/>
</dbReference>
<organism evidence="4 5">
    <name type="scientific">Mycolicibacterium pulveris</name>
    <name type="common">Mycobacterium pulveris</name>
    <dbReference type="NCBI Taxonomy" id="36813"/>
    <lineage>
        <taxon>Bacteria</taxon>
        <taxon>Bacillati</taxon>
        <taxon>Actinomycetota</taxon>
        <taxon>Actinomycetes</taxon>
        <taxon>Mycobacteriales</taxon>
        <taxon>Mycobacteriaceae</taxon>
        <taxon>Mycolicibacterium</taxon>
    </lineage>
</organism>